<keyword evidence="1" id="KW-0472">Membrane</keyword>
<proteinExistence type="predicted"/>
<keyword evidence="1" id="KW-0812">Transmembrane</keyword>
<feature type="transmembrane region" description="Helical" evidence="1">
    <location>
        <begin position="6"/>
        <end position="23"/>
    </location>
</feature>
<evidence type="ECO:0000313" key="2">
    <source>
        <dbReference type="EMBL" id="GBF41196.1"/>
    </source>
</evidence>
<feature type="transmembrane region" description="Helical" evidence="1">
    <location>
        <begin position="177"/>
        <end position="198"/>
    </location>
</feature>
<organism evidence="2 3">
    <name type="scientific">Leptospira ellinghausenii</name>
    <dbReference type="NCBI Taxonomy" id="1917822"/>
    <lineage>
        <taxon>Bacteria</taxon>
        <taxon>Pseudomonadati</taxon>
        <taxon>Spirochaetota</taxon>
        <taxon>Spirochaetia</taxon>
        <taxon>Leptospirales</taxon>
        <taxon>Leptospiraceae</taxon>
        <taxon>Leptospira</taxon>
    </lineage>
</organism>
<evidence type="ECO:0000256" key="1">
    <source>
        <dbReference type="SAM" id="Phobius"/>
    </source>
</evidence>
<gene>
    <name evidence="2" type="ORF">LPTSP2_04680</name>
</gene>
<dbReference type="EMBL" id="BFAZ01000003">
    <property type="protein sequence ID" value="GBF41196.1"/>
    <property type="molecule type" value="Genomic_DNA"/>
</dbReference>
<sequence length="310" mass="36998">MENLKIEYILYTLTFTTLIYIVFKLSKQSTKQNETKIPIPNPFRIRGKIELSELQKLLTEINDIIFKIEKNTDEDPKKFWLRINELITTIPILSPYDKPPLINFDEEVKSEDLKLFKIYLNSKKELISDRIRLIEKKGENKTVDINGEGSLYSLELILKYFNNHISRLEDEINNLKFYSYISVLFGNILFIFGIIVIFTNSSNLINYMENGKIFEYQYFDNSLYVFTRYFLPFISKGILVLILEYLSYFFLKSFFESRKQEKYYYDKITEANFKMYALLATYYTENESIFQEVLKELITSENTMKNKEIA</sequence>
<name>A0A2P2D990_9LEPT</name>
<keyword evidence="1" id="KW-1133">Transmembrane helix</keyword>
<accession>A0A2P2D990</accession>
<dbReference type="RefSeq" id="WP_108958447.1">
    <property type="nucleotide sequence ID" value="NZ_BFAZ01000003.1"/>
</dbReference>
<evidence type="ECO:0000313" key="3">
    <source>
        <dbReference type="Proteomes" id="UP000245206"/>
    </source>
</evidence>
<keyword evidence="3" id="KW-1185">Reference proteome</keyword>
<dbReference type="OrthoDB" id="10013745at2"/>
<dbReference type="AlphaFoldDB" id="A0A2P2D990"/>
<protein>
    <submittedName>
        <fullName evidence="2">Uncharacterized protein</fullName>
    </submittedName>
</protein>
<reference evidence="3" key="1">
    <citation type="journal article" date="2019" name="Microbiol. Immunol.">
        <title>Molecular and phenotypic characterization of Leptospira johnsonii sp. nov., Leptospira ellinghausenii sp. nov. and Leptospira ryugenii sp. nov. isolated from soil and water in Japan.</title>
        <authorList>
            <person name="Masuzawa T."/>
            <person name="Saito M."/>
            <person name="Nakao R."/>
            <person name="Nikaido Y."/>
            <person name="Matsumoto M."/>
            <person name="Ogawa M."/>
            <person name="Yokoyama M."/>
            <person name="Hidaka Y."/>
            <person name="Tomita J."/>
            <person name="Sakakibara K."/>
            <person name="Suzuki K."/>
            <person name="Yasuda S."/>
            <person name="Sato H."/>
            <person name="Yamaguchi M."/>
            <person name="Yoshida S.I."/>
            <person name="Koizumi N."/>
            <person name="Kawamura Y."/>
        </authorList>
    </citation>
    <scope>NUCLEOTIDE SEQUENCE [LARGE SCALE GENOMIC DNA]</scope>
    <source>
        <strain evidence="3">E18</strain>
    </source>
</reference>
<feature type="transmembrane region" description="Helical" evidence="1">
    <location>
        <begin position="229"/>
        <end position="251"/>
    </location>
</feature>
<comment type="caution">
    <text evidence="2">The sequence shown here is derived from an EMBL/GenBank/DDBJ whole genome shotgun (WGS) entry which is preliminary data.</text>
</comment>
<dbReference type="Proteomes" id="UP000245206">
    <property type="component" value="Unassembled WGS sequence"/>
</dbReference>